<dbReference type="OrthoDB" id="10642959at2759"/>
<proteinExistence type="predicted"/>
<protein>
    <submittedName>
        <fullName evidence="2">(African queen) hypothetical protein</fullName>
    </submittedName>
</protein>
<accession>A0A8J2MI08</accession>
<comment type="caution">
    <text evidence="2">The sequence shown here is derived from an EMBL/GenBank/DDBJ whole genome shotgun (WGS) entry which is preliminary data.</text>
</comment>
<name>A0A8J2MI08_9NEOP</name>
<organism evidence="2 3">
    <name type="scientific">Danaus chrysippus</name>
    <name type="common">African queen</name>
    <dbReference type="NCBI Taxonomy" id="151541"/>
    <lineage>
        <taxon>Eukaryota</taxon>
        <taxon>Metazoa</taxon>
        <taxon>Ecdysozoa</taxon>
        <taxon>Arthropoda</taxon>
        <taxon>Hexapoda</taxon>
        <taxon>Insecta</taxon>
        <taxon>Pterygota</taxon>
        <taxon>Neoptera</taxon>
        <taxon>Endopterygota</taxon>
        <taxon>Lepidoptera</taxon>
        <taxon>Glossata</taxon>
        <taxon>Ditrysia</taxon>
        <taxon>Papilionoidea</taxon>
        <taxon>Nymphalidae</taxon>
        <taxon>Danainae</taxon>
        <taxon>Danaini</taxon>
        <taxon>Danaina</taxon>
        <taxon>Danaus</taxon>
        <taxon>Anosia</taxon>
    </lineage>
</organism>
<dbReference type="AlphaFoldDB" id="A0A8J2MI08"/>
<evidence type="ECO:0000313" key="2">
    <source>
        <dbReference type="EMBL" id="CAG9558238.1"/>
    </source>
</evidence>
<dbReference type="EMBL" id="CAKASE010000043">
    <property type="protein sequence ID" value="CAG9558238.1"/>
    <property type="molecule type" value="Genomic_DNA"/>
</dbReference>
<keyword evidence="3" id="KW-1185">Reference proteome</keyword>
<sequence>MIAGMKKVTPRFVRETPKSCTELMNLSFWHRSNGNHLGNGLVAWEPGSASPRSSGAAAGVLTWRASGRGASTLLRHASTRACPDHDASPTTPRPEHPAAPPARTPHSYRRHPPCQNSAQRAPDLTL</sequence>
<gene>
    <name evidence="2" type="ORF">DCHRY22_LOCUS423</name>
</gene>
<reference evidence="2" key="1">
    <citation type="submission" date="2021-09" db="EMBL/GenBank/DDBJ databases">
        <authorList>
            <person name="Martin H S."/>
        </authorList>
    </citation>
    <scope>NUCLEOTIDE SEQUENCE</scope>
</reference>
<feature type="region of interest" description="Disordered" evidence="1">
    <location>
        <begin position="77"/>
        <end position="126"/>
    </location>
</feature>
<dbReference type="Proteomes" id="UP000789524">
    <property type="component" value="Unassembled WGS sequence"/>
</dbReference>
<evidence type="ECO:0000256" key="1">
    <source>
        <dbReference type="SAM" id="MobiDB-lite"/>
    </source>
</evidence>
<evidence type="ECO:0000313" key="3">
    <source>
        <dbReference type="Proteomes" id="UP000789524"/>
    </source>
</evidence>